<dbReference type="InterPro" id="IPR046357">
    <property type="entry name" value="PPIase_dom_sf"/>
</dbReference>
<evidence type="ECO:0000313" key="11">
    <source>
        <dbReference type="EMBL" id="MBK5177665.1"/>
    </source>
</evidence>
<dbReference type="Proteomes" id="UP001296969">
    <property type="component" value="Unassembled WGS sequence"/>
</dbReference>
<name>A0A9D7FYY8_9GAMM</name>
<dbReference type="RefSeq" id="WP_228398934.1">
    <property type="nucleotide sequence ID" value="NZ_JADRCP010000004.1"/>
</dbReference>
<evidence type="ECO:0000313" key="12">
    <source>
        <dbReference type="Proteomes" id="UP000807542"/>
    </source>
</evidence>
<dbReference type="SUPFAM" id="SSF54534">
    <property type="entry name" value="FKBP-like"/>
    <property type="match status" value="1"/>
</dbReference>
<comment type="caution">
    <text evidence="11">The sequence shown here is derived from an EMBL/GenBank/DDBJ whole genome shotgun (WGS) entry which is preliminary data.</text>
</comment>
<sequence length="399" mass="41789">MSFLNKPSYAIGALLLTLPVFTVFANPAASDTKAEQSTTAVQPATTAAPSQPEATRVEQAADTAPVTAEEQKNSQPSSAAEPAKDSVPTDPKTSTQQAVTEPAATNSTPVVETAPVVSETPAATDAEPAPAEKTTATEATPVAETAPANATSVSATGKVVSTAEPKKEPAPMVTELETTPLSSVKFSLNSEEQKRAYASGVTLARYLQENMAQQKKLHITLDPNIVLAGIVDTFASDIKMDEAMVKKTMAAFDDQVNTLNKAKMEQEAAREREMGDAYQAEFSKMDGVKKSKTGLLYLVDKKGSGAAITDKDIVVVELQGMRVNGAVFEKTASPITLKVADVIPALRSGIKLAGRGGEIKLVVPPEQGYGAKGALPGIPPNATLIFNIKVLQVNPAKSK</sequence>
<organism evidence="11 12">
    <name type="scientific">Limnobaculum xujianqingii</name>
    <dbReference type="NCBI Taxonomy" id="2738837"/>
    <lineage>
        <taxon>Bacteria</taxon>
        <taxon>Pseudomonadati</taxon>
        <taxon>Pseudomonadota</taxon>
        <taxon>Gammaproteobacteria</taxon>
        <taxon>Enterobacterales</taxon>
        <taxon>Budviciaceae</taxon>
        <taxon>Limnobaculum</taxon>
    </lineage>
</organism>
<gene>
    <name evidence="11" type="ORF">I2492_15190</name>
    <name evidence="10" type="ORF">I2493_15190</name>
</gene>
<keyword evidence="5 6" id="KW-0413">Isomerase</keyword>
<comment type="similarity">
    <text evidence="3">Belongs to the FKBP-type PPIase family.</text>
</comment>
<feature type="signal peptide" evidence="8">
    <location>
        <begin position="1"/>
        <end position="25"/>
    </location>
</feature>
<dbReference type="Pfam" id="PF00254">
    <property type="entry name" value="FKBP_C"/>
    <property type="match status" value="1"/>
</dbReference>
<proteinExistence type="inferred from homology"/>
<dbReference type="GO" id="GO:0006457">
    <property type="term" value="P:protein folding"/>
    <property type="evidence" value="ECO:0007669"/>
    <property type="project" value="InterPro"/>
</dbReference>
<keyword evidence="13" id="KW-1185">Reference proteome</keyword>
<dbReference type="InterPro" id="IPR001179">
    <property type="entry name" value="PPIase_FKBP_dom"/>
</dbReference>
<evidence type="ECO:0000256" key="1">
    <source>
        <dbReference type="ARBA" id="ARBA00000971"/>
    </source>
</evidence>
<dbReference type="InterPro" id="IPR036944">
    <property type="entry name" value="PPIase_FKBP_N_sf"/>
</dbReference>
<feature type="chain" id="PRO_5038974012" description="peptidylprolyl isomerase" evidence="8">
    <location>
        <begin position="26"/>
        <end position="399"/>
    </location>
</feature>
<dbReference type="EMBL" id="JADRCQ010000004">
    <property type="protein sequence ID" value="MBK5074356.1"/>
    <property type="molecule type" value="Genomic_DNA"/>
</dbReference>
<keyword evidence="8" id="KW-0732">Signal</keyword>
<dbReference type="Proteomes" id="UP000807542">
    <property type="component" value="Unassembled WGS sequence"/>
</dbReference>
<dbReference type="Pfam" id="PF01346">
    <property type="entry name" value="FKBP_N"/>
    <property type="match status" value="1"/>
</dbReference>
<evidence type="ECO:0000256" key="2">
    <source>
        <dbReference type="ARBA" id="ARBA00002388"/>
    </source>
</evidence>
<evidence type="ECO:0000256" key="5">
    <source>
        <dbReference type="ARBA" id="ARBA00023235"/>
    </source>
</evidence>
<feature type="compositionally biased region" description="Low complexity" evidence="7">
    <location>
        <begin position="36"/>
        <end position="54"/>
    </location>
</feature>
<comment type="function">
    <text evidence="2">PPIases accelerate the folding of proteins. It catalyzes the cis-trans isomerization of proline imidic peptide bonds in oligopeptides.</text>
</comment>
<evidence type="ECO:0000256" key="4">
    <source>
        <dbReference type="ARBA" id="ARBA00023110"/>
    </source>
</evidence>
<reference evidence="11 13" key="1">
    <citation type="submission" date="2020-11" db="EMBL/GenBank/DDBJ databases">
        <title>Insectihabitans protaetiae gen. nov. sp. nov. and Insectihabitans allomyrinae sp. nov., isolated from larvae of Protaetia brevitarsis seulensis and Allomyrina dichotoma, respectively.</title>
        <authorList>
            <person name="Lee S.D."/>
            <person name="Byeon Y.-S."/>
            <person name="Kim S.-M."/>
            <person name="Yang H.L."/>
            <person name="Kim I.S."/>
        </authorList>
    </citation>
    <scope>NUCLEOTIDE SEQUENCE</scope>
    <source>
        <strain evidence="11">CWB-B4</strain>
        <strain evidence="10 13">CWB-B43</strain>
    </source>
</reference>
<evidence type="ECO:0000256" key="6">
    <source>
        <dbReference type="PROSITE-ProRule" id="PRU00277"/>
    </source>
</evidence>
<dbReference type="EMBL" id="JADRCP010000004">
    <property type="protein sequence ID" value="MBK5177665.1"/>
    <property type="molecule type" value="Genomic_DNA"/>
</dbReference>
<feature type="compositionally biased region" description="Low complexity" evidence="7">
    <location>
        <begin position="119"/>
        <end position="151"/>
    </location>
</feature>
<evidence type="ECO:0000313" key="13">
    <source>
        <dbReference type="Proteomes" id="UP001296969"/>
    </source>
</evidence>
<comment type="catalytic activity">
    <reaction evidence="1 6">
        <text>[protein]-peptidylproline (omega=180) = [protein]-peptidylproline (omega=0)</text>
        <dbReference type="Rhea" id="RHEA:16237"/>
        <dbReference type="Rhea" id="RHEA-COMP:10747"/>
        <dbReference type="Rhea" id="RHEA-COMP:10748"/>
        <dbReference type="ChEBI" id="CHEBI:83833"/>
        <dbReference type="ChEBI" id="CHEBI:83834"/>
        <dbReference type="EC" id="5.2.1.8"/>
    </reaction>
</comment>
<dbReference type="Gene3D" id="1.10.287.460">
    <property type="entry name" value="Peptidyl-prolyl cis-trans isomerase, FKBP-type, N-terminal domain"/>
    <property type="match status" value="1"/>
</dbReference>
<evidence type="ECO:0000259" key="9">
    <source>
        <dbReference type="PROSITE" id="PS50059"/>
    </source>
</evidence>
<dbReference type="PANTHER" id="PTHR43811">
    <property type="entry name" value="FKBP-TYPE PEPTIDYL-PROLYL CIS-TRANS ISOMERASE FKPA"/>
    <property type="match status" value="1"/>
</dbReference>
<dbReference type="PANTHER" id="PTHR43811:SF19">
    <property type="entry name" value="39 KDA FK506-BINDING NUCLEAR PROTEIN"/>
    <property type="match status" value="1"/>
</dbReference>
<dbReference type="AlphaFoldDB" id="A0A9D7FYY8"/>
<dbReference type="EC" id="5.2.1.8" evidence="6"/>
<feature type="domain" description="PPIase FKBP-type" evidence="9">
    <location>
        <begin position="311"/>
        <end position="394"/>
    </location>
</feature>
<dbReference type="Gene3D" id="3.10.50.40">
    <property type="match status" value="1"/>
</dbReference>
<keyword evidence="4 6" id="KW-0697">Rotamase</keyword>
<dbReference type="InterPro" id="IPR000774">
    <property type="entry name" value="PPIase_FKBP_N"/>
</dbReference>
<evidence type="ECO:0000256" key="8">
    <source>
        <dbReference type="SAM" id="SignalP"/>
    </source>
</evidence>
<evidence type="ECO:0000313" key="10">
    <source>
        <dbReference type="EMBL" id="MBK5074356.1"/>
    </source>
</evidence>
<accession>A0A9D7FYY8</accession>
<feature type="region of interest" description="Disordered" evidence="7">
    <location>
        <begin position="31"/>
        <end position="171"/>
    </location>
</feature>
<dbReference type="GO" id="GO:0003755">
    <property type="term" value="F:peptidyl-prolyl cis-trans isomerase activity"/>
    <property type="evidence" value="ECO:0007669"/>
    <property type="project" value="UniProtKB-KW"/>
</dbReference>
<dbReference type="PROSITE" id="PS50059">
    <property type="entry name" value="FKBP_PPIASE"/>
    <property type="match status" value="1"/>
</dbReference>
<feature type="compositionally biased region" description="Polar residues" evidence="7">
    <location>
        <begin position="91"/>
        <end position="110"/>
    </location>
</feature>
<evidence type="ECO:0000256" key="7">
    <source>
        <dbReference type="SAM" id="MobiDB-lite"/>
    </source>
</evidence>
<protein>
    <recommendedName>
        <fullName evidence="6">peptidylprolyl isomerase</fullName>
        <ecNumber evidence="6">5.2.1.8</ecNumber>
    </recommendedName>
</protein>
<evidence type="ECO:0000256" key="3">
    <source>
        <dbReference type="ARBA" id="ARBA00006577"/>
    </source>
</evidence>